<sequence length="303" mass="34086">MAFVDTLSSSNANTCIKAVNLKTSTHNTTMEKATMFGTLYRLFQRDSESDILTLTSTRPSSPIPRKKSKERKTPQESIFSSPPISSRQISYSESEFSYPYYSSSKRNLDPGSSMSLELRSVPLNISSTAPQYSRRSPVQSPKSSMNGSPYSSASTLTDSETLSEPGSPTTNTRLGLPPAHRCLATAISKGIKVRDFALEEIEAERAATEKAEAAKPPRPIQELKAIYKKHRALNRFIQPFILRQLEIRAPEWFSWAQNKPADYFRKHWFNPSAYKDEPPSPVDEVFPMPNWEISGARHRNESD</sequence>
<feature type="region of interest" description="Disordered" evidence="1">
    <location>
        <begin position="127"/>
        <end position="176"/>
    </location>
</feature>
<evidence type="ECO:0000313" key="2">
    <source>
        <dbReference type="EMBL" id="KIJ40277.1"/>
    </source>
</evidence>
<feature type="compositionally biased region" description="Polar residues" evidence="1">
    <location>
        <begin position="51"/>
        <end position="60"/>
    </location>
</feature>
<evidence type="ECO:0000256" key="1">
    <source>
        <dbReference type="SAM" id="MobiDB-lite"/>
    </source>
</evidence>
<name>A0A0C9VFQ8_SPHS4</name>
<proteinExistence type="predicted"/>
<dbReference type="Proteomes" id="UP000054279">
    <property type="component" value="Unassembled WGS sequence"/>
</dbReference>
<feature type="compositionally biased region" description="Polar residues" evidence="1">
    <location>
        <begin position="75"/>
        <end position="86"/>
    </location>
</feature>
<protein>
    <submittedName>
        <fullName evidence="2">Uncharacterized protein</fullName>
    </submittedName>
</protein>
<dbReference type="AlphaFoldDB" id="A0A0C9VFQ8"/>
<keyword evidence="3" id="KW-1185">Reference proteome</keyword>
<accession>A0A0C9VFQ8</accession>
<evidence type="ECO:0000313" key="3">
    <source>
        <dbReference type="Proteomes" id="UP000054279"/>
    </source>
</evidence>
<organism evidence="2 3">
    <name type="scientific">Sphaerobolus stellatus (strain SS14)</name>
    <dbReference type="NCBI Taxonomy" id="990650"/>
    <lineage>
        <taxon>Eukaryota</taxon>
        <taxon>Fungi</taxon>
        <taxon>Dikarya</taxon>
        <taxon>Basidiomycota</taxon>
        <taxon>Agaricomycotina</taxon>
        <taxon>Agaricomycetes</taxon>
        <taxon>Phallomycetidae</taxon>
        <taxon>Geastrales</taxon>
        <taxon>Sphaerobolaceae</taxon>
        <taxon>Sphaerobolus</taxon>
    </lineage>
</organism>
<dbReference type="HOGENOM" id="CLU_918814_0_0_1"/>
<dbReference type="EMBL" id="KN837145">
    <property type="protein sequence ID" value="KIJ40277.1"/>
    <property type="molecule type" value="Genomic_DNA"/>
</dbReference>
<reference evidence="2 3" key="1">
    <citation type="submission" date="2014-06" db="EMBL/GenBank/DDBJ databases">
        <title>Evolutionary Origins and Diversification of the Mycorrhizal Mutualists.</title>
        <authorList>
            <consortium name="DOE Joint Genome Institute"/>
            <consortium name="Mycorrhizal Genomics Consortium"/>
            <person name="Kohler A."/>
            <person name="Kuo A."/>
            <person name="Nagy L.G."/>
            <person name="Floudas D."/>
            <person name="Copeland A."/>
            <person name="Barry K.W."/>
            <person name="Cichocki N."/>
            <person name="Veneault-Fourrey C."/>
            <person name="LaButti K."/>
            <person name="Lindquist E.A."/>
            <person name="Lipzen A."/>
            <person name="Lundell T."/>
            <person name="Morin E."/>
            <person name="Murat C."/>
            <person name="Riley R."/>
            <person name="Ohm R."/>
            <person name="Sun H."/>
            <person name="Tunlid A."/>
            <person name="Henrissat B."/>
            <person name="Grigoriev I.V."/>
            <person name="Hibbett D.S."/>
            <person name="Martin F."/>
        </authorList>
    </citation>
    <scope>NUCLEOTIDE SEQUENCE [LARGE SCALE GENOMIC DNA]</scope>
    <source>
        <strain evidence="2 3">SS14</strain>
    </source>
</reference>
<feature type="compositionally biased region" description="Polar residues" evidence="1">
    <location>
        <begin position="127"/>
        <end position="173"/>
    </location>
</feature>
<gene>
    <name evidence="2" type="ORF">M422DRAFT_68578</name>
</gene>
<feature type="region of interest" description="Disordered" evidence="1">
    <location>
        <begin position="51"/>
        <end position="86"/>
    </location>
</feature>